<organism evidence="1">
    <name type="scientific">Xenorhabdus szentirmaii</name>
    <dbReference type="NCBI Taxonomy" id="290112"/>
    <lineage>
        <taxon>Bacteria</taxon>
        <taxon>Pseudomonadati</taxon>
        <taxon>Pseudomonadota</taxon>
        <taxon>Gammaproteobacteria</taxon>
        <taxon>Enterobacterales</taxon>
        <taxon>Morganellaceae</taxon>
        <taxon>Xenorhabdus</taxon>
    </lineage>
</organism>
<name>A0AAW3Z085_9GAMM</name>
<comment type="caution">
    <text evidence="1">The sequence shown here is derived from an EMBL/GenBank/DDBJ whole genome shotgun (WGS) entry which is preliminary data.</text>
</comment>
<gene>
    <name evidence="1" type="ORF">ID854_22050</name>
</gene>
<protein>
    <submittedName>
        <fullName evidence="1">Uncharacterized protein</fullName>
    </submittedName>
</protein>
<dbReference type="AlphaFoldDB" id="A0AAW3Z085"/>
<accession>A0AAW3Z085</accession>
<sequence length="116" mass="13160">MTSTNRSVLSLKTDSKRVPIESHLQKDYTARRYARRAEFLARKSQELELKAQERTVGDIWDSIIKPTDEDMVNALTHLVIEIKKDTDDNSGSCCMSEVALYSVKHRSSRSTVTAKA</sequence>
<reference evidence="1" key="2">
    <citation type="journal article" date="2024" name="Toxins">
        <title>Genome Sequence Analysis of Native Xenorhabdus Strains Isolated from Entomopathogenic Nematodes in Argentina.</title>
        <authorList>
            <person name="Palma L."/>
            <person name="Frizzo L."/>
            <person name="Kaiser S."/>
            <person name="Berry C."/>
            <person name="Caballero P."/>
            <person name="Bode H.B."/>
            <person name="Del Valle E.E."/>
        </authorList>
    </citation>
    <scope>NUCLEOTIDE SEQUENCE</scope>
    <source>
        <strain evidence="1">M</strain>
    </source>
</reference>
<reference evidence="1" key="1">
    <citation type="submission" date="2020-09" db="EMBL/GenBank/DDBJ databases">
        <authorList>
            <person name="Palma L."/>
            <person name="Caballero P."/>
            <person name="Berry C."/>
            <person name="Del Valle E."/>
        </authorList>
    </citation>
    <scope>NUCLEOTIDE SEQUENCE</scope>
    <source>
        <strain evidence="1">M</strain>
    </source>
</reference>
<dbReference type="EMBL" id="JACXBF010000589">
    <property type="protein sequence ID" value="MBD2803052.1"/>
    <property type="molecule type" value="Genomic_DNA"/>
</dbReference>
<evidence type="ECO:0000313" key="1">
    <source>
        <dbReference type="EMBL" id="MBD2803052.1"/>
    </source>
</evidence>
<dbReference type="Proteomes" id="UP001193920">
    <property type="component" value="Unassembled WGS sequence"/>
</dbReference>
<dbReference type="RefSeq" id="WP_323869885.1">
    <property type="nucleotide sequence ID" value="NZ_JACXBF010000589.1"/>
</dbReference>
<proteinExistence type="predicted"/>